<dbReference type="Proteomes" id="UP000000564">
    <property type="component" value="Chromosome"/>
</dbReference>
<comment type="similarity">
    <text evidence="1">Belongs to the ABC transporter superfamily.</text>
</comment>
<accession>A0A0H2UTZ1</accession>
<dbReference type="SMR" id="A0A0H2UTZ1"/>
<dbReference type="GO" id="GO:0016887">
    <property type="term" value="F:ATP hydrolysis activity"/>
    <property type="evidence" value="ECO:0007669"/>
    <property type="project" value="InterPro"/>
</dbReference>
<dbReference type="GO" id="GO:0016020">
    <property type="term" value="C:membrane"/>
    <property type="evidence" value="ECO:0007669"/>
    <property type="project" value="InterPro"/>
</dbReference>
<dbReference type="PROSITE" id="PS50893">
    <property type="entry name" value="ABC_TRANSPORTER_2"/>
    <property type="match status" value="1"/>
</dbReference>
<dbReference type="PANTHER" id="PTHR46743:SF2">
    <property type="entry name" value="TEICHOIC ACIDS EXPORT ATP-BINDING PROTEIN TAGH"/>
    <property type="match status" value="1"/>
</dbReference>
<evidence type="ECO:0000256" key="2">
    <source>
        <dbReference type="ARBA" id="ARBA00022448"/>
    </source>
</evidence>
<dbReference type="RefSeq" id="WP_002985176.1">
    <property type="nucleotide sequence ID" value="NC_004070.1"/>
</dbReference>
<organism evidence="6 7">
    <name type="scientific">Streptococcus pyogenes serotype M3 (strain ATCC BAA-595 / MGAS315)</name>
    <dbReference type="NCBI Taxonomy" id="198466"/>
    <lineage>
        <taxon>Bacteria</taxon>
        <taxon>Bacillati</taxon>
        <taxon>Bacillota</taxon>
        <taxon>Bacilli</taxon>
        <taxon>Lactobacillales</taxon>
        <taxon>Streptococcaceae</taxon>
        <taxon>Streptococcus</taxon>
    </lineage>
</organism>
<dbReference type="SMART" id="SM00382">
    <property type="entry name" value="AAA"/>
    <property type="match status" value="1"/>
</dbReference>
<keyword evidence="3" id="KW-0547">Nucleotide-binding</keyword>
<dbReference type="CDD" id="cd03220">
    <property type="entry name" value="ABC_KpsT_Wzt"/>
    <property type="match status" value="1"/>
</dbReference>
<dbReference type="KEGG" id="spg:SpyM3_0525"/>
<dbReference type="PROSITE" id="PS00211">
    <property type="entry name" value="ABC_TRANSPORTER_1"/>
    <property type="match status" value="1"/>
</dbReference>
<evidence type="ECO:0000256" key="1">
    <source>
        <dbReference type="ARBA" id="ARBA00005417"/>
    </source>
</evidence>
<dbReference type="Gene3D" id="3.40.50.300">
    <property type="entry name" value="P-loop containing nucleotide triphosphate hydrolases"/>
    <property type="match status" value="1"/>
</dbReference>
<dbReference type="EMBL" id="AE014074">
    <property type="protein sequence ID" value="AAM79132.1"/>
    <property type="molecule type" value="Genomic_DNA"/>
</dbReference>
<keyword evidence="4 6" id="KW-0067">ATP-binding</keyword>
<dbReference type="InterPro" id="IPR027417">
    <property type="entry name" value="P-loop_NTPase"/>
</dbReference>
<gene>
    <name evidence="6" type="primary">rgpDc</name>
    <name evidence="6" type="ordered locus">SpyM3_0525</name>
</gene>
<evidence type="ECO:0000256" key="3">
    <source>
        <dbReference type="ARBA" id="ARBA00022741"/>
    </source>
</evidence>
<evidence type="ECO:0000313" key="7">
    <source>
        <dbReference type="Proteomes" id="UP000000564"/>
    </source>
</evidence>
<dbReference type="GO" id="GO:0140359">
    <property type="term" value="F:ABC-type transporter activity"/>
    <property type="evidence" value="ECO:0007669"/>
    <property type="project" value="InterPro"/>
</dbReference>
<dbReference type="SUPFAM" id="SSF52540">
    <property type="entry name" value="P-loop containing nucleoside triphosphate hydrolases"/>
    <property type="match status" value="1"/>
</dbReference>
<dbReference type="HOGENOM" id="CLU_000604_101_6_9"/>
<dbReference type="InterPro" id="IPR003593">
    <property type="entry name" value="AAA+_ATPase"/>
</dbReference>
<dbReference type="InterPro" id="IPR015860">
    <property type="entry name" value="ABC_transpr_TagH-like"/>
</dbReference>
<dbReference type="AlphaFoldDB" id="A0A0H2UTZ1"/>
<dbReference type="InterPro" id="IPR003439">
    <property type="entry name" value="ABC_transporter-like_ATP-bd"/>
</dbReference>
<evidence type="ECO:0000256" key="4">
    <source>
        <dbReference type="ARBA" id="ARBA00022840"/>
    </source>
</evidence>
<dbReference type="PANTHER" id="PTHR46743">
    <property type="entry name" value="TEICHOIC ACIDS EXPORT ATP-BINDING PROTEIN TAGH"/>
    <property type="match status" value="1"/>
</dbReference>
<dbReference type="InterPro" id="IPR050683">
    <property type="entry name" value="Bact_Polysacc_Export_ATP-bd"/>
</dbReference>
<name>A0A0H2UTZ1_STRP3</name>
<reference evidence="6 7" key="1">
    <citation type="journal article" date="2002" name="Proc. Natl. Acad. Sci. U.S.A.">
        <title>Genome sequence of a serotype M3 strain of group A Streptococcus: phage-encoded toxins, the high-virulence phenotype, and clone emergence.</title>
        <authorList>
            <person name="Beres S.B."/>
            <person name="Sylva G.L."/>
            <person name="Barbian K.D."/>
            <person name="Lei B."/>
            <person name="Hoff J.S."/>
            <person name="Mammarella N.D."/>
            <person name="Liu M.Y."/>
            <person name="Smoot J.C."/>
            <person name="Porcella S.F."/>
            <person name="Parkins L.D."/>
            <person name="Campbell D.S."/>
            <person name="Smith T.M."/>
            <person name="McCormick J.K."/>
            <person name="Leung D.Y."/>
            <person name="Schlievert P.M."/>
            <person name="Musser J.M."/>
        </authorList>
    </citation>
    <scope>NUCLEOTIDE SEQUENCE [LARGE SCALE GENOMIC DNA]</scope>
    <source>
        <strain evidence="7">ATCC BAA-595 / MGAS315</strain>
    </source>
</reference>
<keyword evidence="2" id="KW-0813">Transport</keyword>
<protein>
    <submittedName>
        <fullName evidence="6">Putative ABC-transporter (ATP-binding protein)</fullName>
    </submittedName>
</protein>
<dbReference type="Pfam" id="PF00005">
    <property type="entry name" value="ABC_tran"/>
    <property type="match status" value="1"/>
</dbReference>
<dbReference type="InterPro" id="IPR017871">
    <property type="entry name" value="ABC_transporter-like_CS"/>
</dbReference>
<evidence type="ECO:0000259" key="5">
    <source>
        <dbReference type="PROSITE" id="PS50893"/>
    </source>
</evidence>
<evidence type="ECO:0000313" key="6">
    <source>
        <dbReference type="EMBL" id="AAM79132.1"/>
    </source>
</evidence>
<sequence length="401" mass="45231">MINREIAVKVQHVSKTFKLPTEATKSFRTTLVNRLRGIKGFTEQHVLKDINFDVYKGDFFGIVGRNGSGKSTLLKIISQIYVPEKGQVTVDGKMVSFIELGVGFNPELTGRENVYMNGAMLGFTKDEVDDMYNDIVDFAELHHFMNQKLKNYSSGMQVRLAFSVAIKAQGDVLILDEVLAVGDEAFQRKCNDYFMERKDSGKTTILVTHDMGAVKKYCNRAVLIEDGLVKAYGEPFDVANQYSVDNTETAEDAMNAEKISVSDIAKDLKVSLISNPRITPNDTITFEVSYEVLKDDFTYIAFSLTDIDRNIWVYNDNSLDYPTQGIGRKCISYQCQLSQLNDIKLKLEVTVRDKNGQMLLFSTAEQSPQIVIQRNDIDQDDLSALDSASGLYQRNGKWVFH</sequence>
<feature type="domain" description="ABC transporter" evidence="5">
    <location>
        <begin position="27"/>
        <end position="251"/>
    </location>
</feature>
<dbReference type="GO" id="GO:0005524">
    <property type="term" value="F:ATP binding"/>
    <property type="evidence" value="ECO:0007669"/>
    <property type="project" value="UniProtKB-KW"/>
</dbReference>
<dbReference type="GeneID" id="69901090"/>
<proteinExistence type="inferred from homology"/>